<dbReference type="PANTHER" id="PTHR47338:SF16">
    <property type="entry name" value="TRANSCRIPTION FACTOR, PUTATIVE (AFU_ORTHOLOGUE AFUA_2G09360)-RELATED"/>
    <property type="match status" value="1"/>
</dbReference>
<feature type="region of interest" description="Disordered" evidence="6">
    <location>
        <begin position="1"/>
        <end position="35"/>
    </location>
</feature>
<dbReference type="EMBL" id="JABEVY010000151">
    <property type="protein sequence ID" value="KAF5246462.1"/>
    <property type="molecule type" value="Genomic_DNA"/>
</dbReference>
<dbReference type="SMART" id="SM00906">
    <property type="entry name" value="Fungal_trans"/>
    <property type="match status" value="2"/>
</dbReference>
<dbReference type="GO" id="GO:0000981">
    <property type="term" value="F:DNA-binding transcription factor activity, RNA polymerase II-specific"/>
    <property type="evidence" value="ECO:0007669"/>
    <property type="project" value="InterPro"/>
</dbReference>
<evidence type="ECO:0000259" key="7">
    <source>
        <dbReference type="SMART" id="SM00906"/>
    </source>
</evidence>
<reference evidence="8 9" key="1">
    <citation type="journal article" date="2020" name="BMC Genomics">
        <title>Correction to: Identification and distribution of gene clusters required for synthesis of sphingolipid metabolism inhibitors in diverse species of the filamentous fungus Fusarium.</title>
        <authorList>
            <person name="Kim H.S."/>
            <person name="Lohmar J.M."/>
            <person name="Busman M."/>
            <person name="Brown D.W."/>
            <person name="Naumann T.A."/>
            <person name="Divon H.H."/>
            <person name="Lysoe E."/>
            <person name="Uhlig S."/>
            <person name="Proctor R.H."/>
        </authorList>
    </citation>
    <scope>NUCLEOTIDE SEQUENCE [LARGE SCALE GENOMIC DNA]</scope>
    <source>
        <strain evidence="8 9">NRRL 25214</strain>
    </source>
</reference>
<evidence type="ECO:0000256" key="1">
    <source>
        <dbReference type="ARBA" id="ARBA00004123"/>
    </source>
</evidence>
<evidence type="ECO:0000256" key="2">
    <source>
        <dbReference type="ARBA" id="ARBA00022723"/>
    </source>
</evidence>
<dbReference type="CDD" id="cd12148">
    <property type="entry name" value="fungal_TF_MHR"/>
    <property type="match status" value="2"/>
</dbReference>
<dbReference type="Pfam" id="PF04082">
    <property type="entry name" value="Fungal_trans"/>
    <property type="match status" value="2"/>
</dbReference>
<feature type="compositionally biased region" description="Basic and acidic residues" evidence="6">
    <location>
        <begin position="106"/>
        <end position="116"/>
    </location>
</feature>
<name>A0A8H4ZGQ2_9HYPO</name>
<evidence type="ECO:0000256" key="4">
    <source>
        <dbReference type="ARBA" id="ARBA00023163"/>
    </source>
</evidence>
<comment type="caution">
    <text evidence="8">The sequence shown here is derived from an EMBL/GenBank/DDBJ whole genome shotgun (WGS) entry which is preliminary data.</text>
</comment>
<protein>
    <recommendedName>
        <fullName evidence="7">Xylanolytic transcriptional activator regulatory domain-containing protein</fullName>
    </recommendedName>
</protein>
<feature type="region of interest" description="Disordered" evidence="6">
    <location>
        <begin position="660"/>
        <end position="684"/>
    </location>
</feature>
<dbReference type="InterPro" id="IPR007219">
    <property type="entry name" value="XnlR_reg_dom"/>
</dbReference>
<accession>A0A8H4ZGQ2</accession>
<feature type="compositionally biased region" description="Polar residues" evidence="6">
    <location>
        <begin position="88"/>
        <end position="104"/>
    </location>
</feature>
<evidence type="ECO:0000313" key="9">
    <source>
        <dbReference type="Proteomes" id="UP000573603"/>
    </source>
</evidence>
<evidence type="ECO:0000256" key="6">
    <source>
        <dbReference type="SAM" id="MobiDB-lite"/>
    </source>
</evidence>
<keyword evidence="9" id="KW-1185">Reference proteome</keyword>
<dbReference type="GO" id="GO:0003677">
    <property type="term" value="F:DNA binding"/>
    <property type="evidence" value="ECO:0007669"/>
    <property type="project" value="InterPro"/>
</dbReference>
<dbReference type="GO" id="GO:0008270">
    <property type="term" value="F:zinc ion binding"/>
    <property type="evidence" value="ECO:0007669"/>
    <property type="project" value="InterPro"/>
</dbReference>
<keyword evidence="3" id="KW-0805">Transcription regulation</keyword>
<keyword evidence="2" id="KW-0479">Metal-binding</keyword>
<feature type="compositionally biased region" description="Low complexity" evidence="6">
    <location>
        <begin position="141"/>
        <end position="150"/>
    </location>
</feature>
<feature type="domain" description="Xylanolytic transcriptional activator regulatory" evidence="7">
    <location>
        <begin position="861"/>
        <end position="932"/>
    </location>
</feature>
<proteinExistence type="predicted"/>
<comment type="subcellular location">
    <subcellularLocation>
        <location evidence="1">Nucleus</location>
    </subcellularLocation>
</comment>
<dbReference type="PANTHER" id="PTHR47338">
    <property type="entry name" value="ZN(II)2CYS6 TRANSCRIPTION FACTOR (EUROFUNG)-RELATED"/>
    <property type="match status" value="1"/>
</dbReference>
<sequence>MNHAREMTPDEEPPQKRQRVLACKSGDQCMPTEPASRTLVESHYVRALEERVAELEKQNPEHNIDHLASNPAPLNGQALPDEARMATTSVNGNSRTANGNSCGSGRTERRPSKIIEDIPMSPANQSQSHSHSIPRRSYSNPSPSATAAISIDDDSDTGLDQLIYGLIASPSTCDDGRHSALVITPVNAPAASNSDFLPQTLITAMSAELQQVLLTAYKDRAQTQYPIFHWNHFLEWFSDWKACGSPELPSRYWQGFFVNLVCSTALLLLSLPRVGQSDAKILYKQGMTLLPYVLRQPNPILHVQAYLLLSIHALHRSSTPRLISLASTTMRYCIQFQFHLADVEPDPIDVTIRLENQLRRRCFWCAYIMDRVVMSSFELPPSISDTMITAKLYANIDDDDIDMIAAQTAPDQELPDSNKYTSVSSSLHILQCRRIQSEIFGYTLHWDYKSRYENSLDWRLQVLNELESYKGRVQNFTDPQSKGHTSQRWLAMIYHYTLLTLYRPTMDNVLGPAGDWSIQAGSQACLIFRKSQMDRQIAQAWLGLLVQFQSGVTILYCCWATPPEYRTESYYSPDVSDALRACSNILALLTDRWPKAECLRDVFELLAREVPLVDRPNRPPMRISDTSASTIKEKLPLLRALIVNRSIIRMIQEMVTNDFPRIRGDQTPHHLASRRPTPAPASTGPIRERSAAITMNPQPIQISFDLPFSAQSVSGEREVGDTSTLGPDELFAFPGIPQLPISPGVQGTLRLGQSTHTQDEKMYLVDLYFRFIHDSPHSLFHEPTFKASVAEGTVSQPVLLAMMGLSARFATDPDVVARGPMYRAQATAALKEDLEHICIENIQACILVGNNFFGEGDADAESLYFGLASRMTQILKLGEIHESDDGVMREVKRRIFWTCFIIDTWASGGSNLSPQFRWRTKQPRGPLDEYMFYNMRLGDGDVADVDWKPGLWAHMVRLVGLYAEIQNLQQELANGVEWNESFIDESVQRLEAELGAFEEGLGPELMFSRENLASFVSRGLGRVFIAFHLGYHHYYTLLFYQYLDHRRPPTRNGRKYASSCKAHAAIVCDVLKASREVPGAEALYNIVGHVTIVSSSVLLHTYLFGESHELEESRDRLSSNLESLVQLRNYWPSVEMMIKRLVVFQKNCIQSMNAESYRFDRWMVKFLIAHALALEDKVDDSWSTASVDATNENAHLERGRITQAMIMDIQNYDTET</sequence>
<dbReference type="GO" id="GO:0005634">
    <property type="term" value="C:nucleus"/>
    <property type="evidence" value="ECO:0007669"/>
    <property type="project" value="UniProtKB-SubCell"/>
</dbReference>
<evidence type="ECO:0000256" key="3">
    <source>
        <dbReference type="ARBA" id="ARBA00023015"/>
    </source>
</evidence>
<feature type="domain" description="Xylanolytic transcriptional activator regulatory" evidence="7">
    <location>
        <begin position="322"/>
        <end position="399"/>
    </location>
</feature>
<dbReference type="GO" id="GO:0006351">
    <property type="term" value="P:DNA-templated transcription"/>
    <property type="evidence" value="ECO:0007669"/>
    <property type="project" value="InterPro"/>
</dbReference>
<feature type="region of interest" description="Disordered" evidence="6">
    <location>
        <begin position="88"/>
        <end position="152"/>
    </location>
</feature>
<gene>
    <name evidence="8" type="ORF">FANTH_6834</name>
</gene>
<feature type="compositionally biased region" description="Polar residues" evidence="6">
    <location>
        <begin position="122"/>
        <end position="131"/>
    </location>
</feature>
<dbReference type="InterPro" id="IPR050815">
    <property type="entry name" value="TF_fung"/>
</dbReference>
<organism evidence="8 9">
    <name type="scientific">Fusarium anthophilum</name>
    <dbReference type="NCBI Taxonomy" id="48485"/>
    <lineage>
        <taxon>Eukaryota</taxon>
        <taxon>Fungi</taxon>
        <taxon>Dikarya</taxon>
        <taxon>Ascomycota</taxon>
        <taxon>Pezizomycotina</taxon>
        <taxon>Sordariomycetes</taxon>
        <taxon>Hypocreomycetidae</taxon>
        <taxon>Hypocreales</taxon>
        <taxon>Nectriaceae</taxon>
        <taxon>Fusarium</taxon>
        <taxon>Fusarium fujikuroi species complex</taxon>
    </lineage>
</organism>
<dbReference type="Proteomes" id="UP000573603">
    <property type="component" value="Unassembled WGS sequence"/>
</dbReference>
<keyword evidence="5" id="KW-0539">Nucleus</keyword>
<keyword evidence="4" id="KW-0804">Transcription</keyword>
<evidence type="ECO:0000313" key="8">
    <source>
        <dbReference type="EMBL" id="KAF5246462.1"/>
    </source>
</evidence>
<evidence type="ECO:0000256" key="5">
    <source>
        <dbReference type="ARBA" id="ARBA00023242"/>
    </source>
</evidence>
<dbReference type="AlphaFoldDB" id="A0A8H4ZGQ2"/>